<evidence type="ECO:0000256" key="4">
    <source>
        <dbReference type="ARBA" id="ARBA00022496"/>
    </source>
</evidence>
<dbReference type="InterPro" id="IPR000531">
    <property type="entry name" value="Beta-barrel_TonB"/>
</dbReference>
<keyword evidence="8 12" id="KW-0798">TonB box</keyword>
<evidence type="ECO:0000256" key="3">
    <source>
        <dbReference type="ARBA" id="ARBA00022452"/>
    </source>
</evidence>
<evidence type="ECO:0000256" key="9">
    <source>
        <dbReference type="ARBA" id="ARBA00023136"/>
    </source>
</evidence>
<dbReference type="SUPFAM" id="SSF56935">
    <property type="entry name" value="Porins"/>
    <property type="match status" value="1"/>
</dbReference>
<keyword evidence="7" id="KW-0406">Ion transport</keyword>
<evidence type="ECO:0000256" key="12">
    <source>
        <dbReference type="RuleBase" id="RU003357"/>
    </source>
</evidence>
<evidence type="ECO:0000256" key="8">
    <source>
        <dbReference type="ARBA" id="ARBA00023077"/>
    </source>
</evidence>
<feature type="domain" description="TonB-dependent receptor plug" evidence="14">
    <location>
        <begin position="47"/>
        <end position="152"/>
    </location>
</feature>
<dbReference type="InterPro" id="IPR012910">
    <property type="entry name" value="Plug_dom"/>
</dbReference>
<dbReference type="PROSITE" id="PS52016">
    <property type="entry name" value="TONB_DEPENDENT_REC_3"/>
    <property type="match status" value="1"/>
</dbReference>
<keyword evidence="16" id="KW-1185">Reference proteome</keyword>
<evidence type="ECO:0000256" key="5">
    <source>
        <dbReference type="ARBA" id="ARBA00022692"/>
    </source>
</evidence>
<dbReference type="RefSeq" id="WP_279242341.1">
    <property type="nucleotide sequence ID" value="NZ_CP036501.1"/>
</dbReference>
<keyword evidence="3 11" id="KW-1134">Transmembrane beta strand</keyword>
<evidence type="ECO:0000256" key="6">
    <source>
        <dbReference type="ARBA" id="ARBA00023004"/>
    </source>
</evidence>
<protein>
    <submittedName>
        <fullName evidence="15">TonB-dependent receptor</fullName>
    </submittedName>
</protein>
<evidence type="ECO:0000259" key="14">
    <source>
        <dbReference type="Pfam" id="PF07715"/>
    </source>
</evidence>
<feature type="domain" description="TonB-dependent receptor-like beta-barrel" evidence="13">
    <location>
        <begin position="282"/>
        <end position="804"/>
    </location>
</feature>
<evidence type="ECO:0000256" key="11">
    <source>
        <dbReference type="PROSITE-ProRule" id="PRU01360"/>
    </source>
</evidence>
<dbReference type="Gene3D" id="2.40.170.20">
    <property type="entry name" value="TonB-dependent receptor, beta-barrel domain"/>
    <property type="match status" value="2"/>
</dbReference>
<evidence type="ECO:0000256" key="2">
    <source>
        <dbReference type="ARBA" id="ARBA00022448"/>
    </source>
</evidence>
<keyword evidence="10 11" id="KW-0998">Cell outer membrane</keyword>
<evidence type="ECO:0000313" key="15">
    <source>
        <dbReference type="EMBL" id="UZP73546.1"/>
    </source>
</evidence>
<dbReference type="PANTHER" id="PTHR32552">
    <property type="entry name" value="FERRICHROME IRON RECEPTOR-RELATED"/>
    <property type="match status" value="1"/>
</dbReference>
<keyword evidence="2 11" id="KW-0813">Transport</keyword>
<evidence type="ECO:0000256" key="1">
    <source>
        <dbReference type="ARBA" id="ARBA00004571"/>
    </source>
</evidence>
<sequence length="840" mass="91214">MLNKKSPLFLAVLAVTATTQTPVALSQDSGFVIEEVVVTARKRAENLQEVPIAISAIDATTIDRAGIERAGDYISLIPNVTLVDTANVGDTQVSIRGIVSTRDAESTFAYVVDGVLSTNPNSFNEEMFDVEQIEVLKGPQGALYGRNAVSGAILVTTKKPSDEPEAEVAVGIGNNNSFKARAVVSGPVGEDAAGRIAVSTRETDGFYSNSFTGEKGTVDYLEDTSVRGRLVWNVSDDLELDFRAGYTDVSGGAINFNAAFAIPAFEAAFGSPAFFADPNDLDFNFTFNVPGENEQKTSDFSVKADYSMDGMDLVASFAYTDLEEYLLSDGTSATFYGYELTSQCQEDRATLNSFARPDLFGPAAAPFLVLPSGDPANDFAGVYGPYTPTSCDGYQYQERNQEDMSIDVRLVSNNETGPRWIGGVYWAEIDREVVVAYGADTGNGFLRQPYVPASGPNPTDLLFWDKFDTTVTALYGQVEWDLSDTLELAVAGRYDREERSVDNQVPNVTNSGLNVNLVDPATFAPLPINPALAGGSIPNRSADFNQFQPKVTLSWAASDAMNWYASYGVGFRSGGFNSVGTSDTLNFWFNSGFGGPGEAVDAQLQITDDYDKEVSTSIEVGFKAEFMDRRVRINGAAFRTDVEDNQFFEFFAGPFGLLRTVTTIDELTISGFEIDASFAMTENLTVYGGAGFLNSEIEENRNRPLSVGNDVPQAPDSSGNLGVEWVSSVGSGMDLVARVDYQYVGETHFHTLQGEQTPTIWNAFFAPGFNQDFSKSARDAYSTVDARISLEAADWTLTAWGRNLTDEKYLQEVIPAPEFGGTFNHPSALRGYGLDFSYRF</sequence>
<dbReference type="InterPro" id="IPR039426">
    <property type="entry name" value="TonB-dep_rcpt-like"/>
</dbReference>
<accession>A0ABY6Q5K3</accession>
<reference evidence="15 16" key="1">
    <citation type="submission" date="2019-02" db="EMBL/GenBank/DDBJ databases">
        <title>Halieaceae_genomes.</title>
        <authorList>
            <person name="Li S.-H."/>
        </authorList>
    </citation>
    <scope>NUCLEOTIDE SEQUENCE [LARGE SCALE GENOMIC DNA]</scope>
    <source>
        <strain evidence="15 16">JH123</strain>
    </source>
</reference>
<dbReference type="PANTHER" id="PTHR32552:SF81">
    <property type="entry name" value="TONB-DEPENDENT OUTER MEMBRANE RECEPTOR"/>
    <property type="match status" value="1"/>
</dbReference>
<evidence type="ECO:0000259" key="13">
    <source>
        <dbReference type="Pfam" id="PF00593"/>
    </source>
</evidence>
<keyword evidence="6" id="KW-0408">Iron</keyword>
<comment type="similarity">
    <text evidence="11 12">Belongs to the TonB-dependent receptor family.</text>
</comment>
<dbReference type="Pfam" id="PF07715">
    <property type="entry name" value="Plug"/>
    <property type="match status" value="1"/>
</dbReference>
<proteinExistence type="inferred from homology"/>
<dbReference type="Pfam" id="PF00593">
    <property type="entry name" value="TonB_dep_Rec_b-barrel"/>
    <property type="match status" value="1"/>
</dbReference>
<evidence type="ECO:0000256" key="10">
    <source>
        <dbReference type="ARBA" id="ARBA00023237"/>
    </source>
</evidence>
<organism evidence="15 16">
    <name type="scientific">Candidatus Paraluminiphilus aquimaris</name>
    <dbReference type="NCBI Taxonomy" id="2518994"/>
    <lineage>
        <taxon>Bacteria</taxon>
        <taxon>Pseudomonadati</taxon>
        <taxon>Pseudomonadota</taxon>
        <taxon>Gammaproteobacteria</taxon>
        <taxon>Cellvibrionales</taxon>
        <taxon>Halieaceae</taxon>
        <taxon>Candidatus Paraluminiphilus</taxon>
    </lineage>
</organism>
<dbReference type="Proteomes" id="UP001317963">
    <property type="component" value="Chromosome"/>
</dbReference>
<keyword evidence="9 11" id="KW-0472">Membrane</keyword>
<keyword evidence="4" id="KW-0410">Iron transport</keyword>
<keyword evidence="5 11" id="KW-0812">Transmembrane</keyword>
<evidence type="ECO:0000256" key="7">
    <source>
        <dbReference type="ARBA" id="ARBA00023065"/>
    </source>
</evidence>
<keyword evidence="15" id="KW-0675">Receptor</keyword>
<name>A0ABY6Q5K3_9GAMM</name>
<dbReference type="InterPro" id="IPR036942">
    <property type="entry name" value="Beta-barrel_TonB_sf"/>
</dbReference>
<gene>
    <name evidence="15" type="ORF">E0F26_01820</name>
</gene>
<comment type="subcellular location">
    <subcellularLocation>
        <location evidence="1 11">Cell outer membrane</location>
        <topology evidence="1 11">Multi-pass membrane protein</topology>
    </subcellularLocation>
</comment>
<evidence type="ECO:0000313" key="16">
    <source>
        <dbReference type="Proteomes" id="UP001317963"/>
    </source>
</evidence>
<dbReference type="EMBL" id="CP036501">
    <property type="protein sequence ID" value="UZP73546.1"/>
    <property type="molecule type" value="Genomic_DNA"/>
</dbReference>